<dbReference type="AlphaFoldDB" id="S5ASW3"/>
<sequence>MQLNLTDFKENRPSIAPLFDYIENAALTQMEVSGYSSTIPYPDNLVNYNRLFLPLFLYSPDSKEFVSLLNLFADWYERLSLDYPNIALINMLINKHREMISKLRSVVASDDELVTFLDARIIEAEHIARSGVTVDYHPDLIKMLSLTDSVKSCSVPVDHLKLPYPSLYLDFRNPQTSVTTRSGQVIHGCYVQQKIIPWSVAQRINLIEGDASLRLQAERGTIRSGKDIMMLQMLFIYDADDPDNIMNSAFNIAASVDSEIGVNQAVLYDDDVAQHTFAGDSFEEMCTPISMVMNTIMYMNAKDSKRVEFKEATGMRHQIKSLKNPSKRRKAEARVKREFYDYVRIGKQFSFDGFFEGDSESGKDKKSPHLRLGHFHTYYVGERLKRDEQGNVIRDENGKGVPIPPSSREKEIKWVAPVLINASESDNMQHKKRRIQ</sequence>
<gene>
    <name evidence="1" type="ORF">I633_22816</name>
</gene>
<name>S5ASW3_9ALTE</name>
<dbReference type="HOGENOM" id="CLU_627967_0_0_6"/>
<keyword evidence="1" id="KW-0614">Plasmid</keyword>
<reference evidence="1 2" key="1">
    <citation type="journal article" date="2013" name="Genome Biol. Evol.">
        <title>Genomic Diversity of "Deep Ecotype" Alteromonas macleodii Isolates: Evidence for Pan-Mediterranean Clonal Frames.</title>
        <authorList>
            <person name="Lopez-Perez M."/>
            <person name="Gonzaga A."/>
            <person name="Rodriguez-Valera F."/>
        </authorList>
    </citation>
    <scope>NUCLEOTIDE SEQUENCE [LARGE SCALE GENOMIC DNA]</scope>
    <source>
        <strain evidence="2">'English Channel 615'</strain>
        <plasmid evidence="2">Plasmid</plasmid>
    </source>
</reference>
<evidence type="ECO:0000313" key="2">
    <source>
        <dbReference type="Proteomes" id="UP000014909"/>
    </source>
</evidence>
<evidence type="ECO:0000313" key="1">
    <source>
        <dbReference type="EMBL" id="AGP79983.1"/>
    </source>
</evidence>
<dbReference type="KEGG" id="amh:I633_22816"/>
<dbReference type="BioCyc" id="AMAC1300253:G12YX-3630-MONOMER"/>
<dbReference type="InterPro" id="IPR058915">
    <property type="entry name" value="AcrVA2-like"/>
</dbReference>
<geneLocation type="plasmid" evidence="1">
    <name>unnamed</name>
</geneLocation>
<dbReference type="EMBL" id="CP004847">
    <property type="protein sequence ID" value="AGP79983.1"/>
    <property type="molecule type" value="Genomic_DNA"/>
</dbReference>
<dbReference type="Pfam" id="PF26125">
    <property type="entry name" value="AcrVA2-like"/>
    <property type="match status" value="1"/>
</dbReference>
<proteinExistence type="predicted"/>
<accession>S5ASW3</accession>
<protein>
    <submittedName>
        <fullName evidence="1">Uncharacterized protein</fullName>
    </submittedName>
</protein>
<dbReference type="Proteomes" id="UP000014909">
    <property type="component" value="Plasmid unnamed"/>
</dbReference>
<organism evidence="1 2">
    <name type="scientific">Alteromonas mediterranea 615</name>
    <dbReference type="NCBI Taxonomy" id="1300253"/>
    <lineage>
        <taxon>Bacteria</taxon>
        <taxon>Pseudomonadati</taxon>
        <taxon>Pseudomonadota</taxon>
        <taxon>Gammaproteobacteria</taxon>
        <taxon>Alteromonadales</taxon>
        <taxon>Alteromonadaceae</taxon>
        <taxon>Alteromonas/Salinimonas group</taxon>
        <taxon>Alteromonas</taxon>
    </lineage>
</organism>
<dbReference type="PATRIC" id="fig|1300253.3.peg.4748"/>